<feature type="domain" description="Transposase IS200-like" evidence="1">
    <location>
        <begin position="8"/>
        <end position="138"/>
    </location>
</feature>
<dbReference type="SUPFAM" id="SSF143422">
    <property type="entry name" value="Transposase IS200-like"/>
    <property type="match status" value="1"/>
</dbReference>
<dbReference type="RefSeq" id="WP_188687109.1">
    <property type="nucleotide sequence ID" value="NZ_BMMG01000009.1"/>
</dbReference>
<organism evidence="2 3">
    <name type="scientific">Rufibacter glacialis</name>
    <dbReference type="NCBI Taxonomy" id="1259555"/>
    <lineage>
        <taxon>Bacteria</taxon>
        <taxon>Pseudomonadati</taxon>
        <taxon>Bacteroidota</taxon>
        <taxon>Cytophagia</taxon>
        <taxon>Cytophagales</taxon>
        <taxon>Hymenobacteraceae</taxon>
        <taxon>Rufibacter</taxon>
    </lineage>
</organism>
<keyword evidence="3" id="KW-1185">Reference proteome</keyword>
<dbReference type="EMBL" id="JBGOGF010000017">
    <property type="protein sequence ID" value="MFA1773795.1"/>
    <property type="molecule type" value="Genomic_DNA"/>
</dbReference>
<dbReference type="PANTHER" id="PTHR34322">
    <property type="entry name" value="TRANSPOSASE, Y1_TNP DOMAIN-CONTAINING"/>
    <property type="match status" value="1"/>
</dbReference>
<dbReference type="Proteomes" id="UP001570846">
    <property type="component" value="Unassembled WGS sequence"/>
</dbReference>
<dbReference type="InterPro" id="IPR036515">
    <property type="entry name" value="Transposase_17_sf"/>
</dbReference>
<name>A0ABV4RPI3_9BACT</name>
<evidence type="ECO:0000313" key="3">
    <source>
        <dbReference type="Proteomes" id="UP001570846"/>
    </source>
</evidence>
<comment type="caution">
    <text evidence="2">The sequence shown here is derived from an EMBL/GenBank/DDBJ whole genome shotgun (WGS) entry which is preliminary data.</text>
</comment>
<evidence type="ECO:0000313" key="2">
    <source>
        <dbReference type="EMBL" id="MFA1773795.1"/>
    </source>
</evidence>
<gene>
    <name evidence="2" type="ORF">ACD591_21020</name>
</gene>
<evidence type="ECO:0000259" key="1">
    <source>
        <dbReference type="SMART" id="SM01321"/>
    </source>
</evidence>
<dbReference type="PANTHER" id="PTHR34322:SF2">
    <property type="entry name" value="TRANSPOSASE IS200-LIKE DOMAIN-CONTAINING PROTEIN"/>
    <property type="match status" value="1"/>
</dbReference>
<protein>
    <submittedName>
        <fullName evidence="2">Transposase</fullName>
    </submittedName>
</protein>
<accession>A0ABV4RPI3</accession>
<dbReference type="InterPro" id="IPR002686">
    <property type="entry name" value="Transposase_17"/>
</dbReference>
<dbReference type="Gene3D" id="3.30.70.1290">
    <property type="entry name" value="Transposase IS200-like"/>
    <property type="match status" value="1"/>
</dbReference>
<reference evidence="2 3" key="1">
    <citation type="submission" date="2024-08" db="EMBL/GenBank/DDBJ databases">
        <authorList>
            <person name="Wei W."/>
        </authorList>
    </citation>
    <scope>NUCLEOTIDE SEQUENCE [LARGE SCALE GENOMIC DNA]</scope>
    <source>
        <strain evidence="2 3">XU2</strain>
    </source>
</reference>
<dbReference type="SMART" id="SM01321">
    <property type="entry name" value="Y1_Tnp"/>
    <property type="match status" value="1"/>
</dbReference>
<sequence length="205" mass="24224">MQKTVPLEAGKFYHVYTRGNNKETVFRIRENYHHFLQLYRKYMAPYVNTYAYCLLPNHVHFLIQVKEEEALLWKGAAVPTMGKLVSVSHQLSHLLNAYTKAFNTVNDRTGSLFQNRFGRKEVTSEAYFTRLVYYIHFNPQHHGLLDDFSDWPHSSYHSILSKKQTNLQREEVLQWFGGRNWFENFHTENAADFSPISSLIEEDDL</sequence>
<proteinExistence type="predicted"/>